<sequence>MASSSTNTNADCHTEKPAFMMVSTCGHRFCEPCSQKVFDRDTCPLCHAQIDAVVLGFVDRCPFNEAVLAACRDVFSQPAQKSKKVCEYIQMIFLGLWITSQFFSFFFRYSKYPSTWHVNRNQPFLRVEDNLQIQKKYHEN</sequence>
<feature type="domain" description="RING-type" evidence="5">
    <location>
        <begin position="12"/>
        <end position="47"/>
    </location>
</feature>
<keyword evidence="1 3" id="KW-0863">Zinc-finger</keyword>
<dbReference type="Gene3D" id="3.30.40.10">
    <property type="entry name" value="Zinc/RING finger domain, C3HC4 (zinc finger)"/>
    <property type="match status" value="1"/>
</dbReference>
<keyword evidence="4" id="KW-0812">Transmembrane</keyword>
<evidence type="ECO:0000259" key="5">
    <source>
        <dbReference type="PROSITE" id="PS50089"/>
    </source>
</evidence>
<dbReference type="Proteomes" id="UP000887567">
    <property type="component" value="Unplaced"/>
</dbReference>
<evidence type="ECO:0000256" key="3">
    <source>
        <dbReference type="PROSITE-ProRule" id="PRU00175"/>
    </source>
</evidence>
<dbReference type="RefSeq" id="XP_028518258.1">
    <property type="nucleotide sequence ID" value="XM_028662457.1"/>
</dbReference>
<name>A0A913YT63_EXADI</name>
<evidence type="ECO:0000256" key="2">
    <source>
        <dbReference type="ARBA" id="ARBA00022833"/>
    </source>
</evidence>
<dbReference type="SUPFAM" id="SSF57850">
    <property type="entry name" value="RING/U-box"/>
    <property type="match status" value="1"/>
</dbReference>
<evidence type="ECO:0000313" key="7">
    <source>
        <dbReference type="Proteomes" id="UP000887567"/>
    </source>
</evidence>
<dbReference type="InterPro" id="IPR013083">
    <property type="entry name" value="Znf_RING/FYVE/PHD"/>
</dbReference>
<dbReference type="KEGG" id="epa:114576211"/>
<keyword evidence="4" id="KW-1133">Transmembrane helix</keyword>
<keyword evidence="1 3" id="KW-0479">Metal-binding</keyword>
<dbReference type="EnsemblMetazoa" id="XM_028662457.1">
    <property type="protein sequence ID" value="XP_028518258.1"/>
    <property type="gene ID" value="LOC114576211"/>
</dbReference>
<reference evidence="6" key="1">
    <citation type="submission" date="2022-11" db="UniProtKB">
        <authorList>
            <consortium name="EnsemblMetazoa"/>
        </authorList>
    </citation>
    <scope>IDENTIFICATION</scope>
</reference>
<keyword evidence="2" id="KW-0862">Zinc</keyword>
<evidence type="ECO:0000313" key="6">
    <source>
        <dbReference type="EnsemblMetazoa" id="XP_028518258.1"/>
    </source>
</evidence>
<dbReference type="Pfam" id="PF13920">
    <property type="entry name" value="zf-C3HC4_3"/>
    <property type="match status" value="1"/>
</dbReference>
<feature type="transmembrane region" description="Helical" evidence="4">
    <location>
        <begin position="88"/>
        <end position="107"/>
    </location>
</feature>
<protein>
    <recommendedName>
        <fullName evidence="5">RING-type domain-containing protein</fullName>
    </recommendedName>
</protein>
<dbReference type="GO" id="GO:0008270">
    <property type="term" value="F:zinc ion binding"/>
    <property type="evidence" value="ECO:0007669"/>
    <property type="project" value="UniProtKB-KW"/>
</dbReference>
<dbReference type="PROSITE" id="PS50089">
    <property type="entry name" value="ZF_RING_2"/>
    <property type="match status" value="1"/>
</dbReference>
<evidence type="ECO:0000256" key="4">
    <source>
        <dbReference type="SAM" id="Phobius"/>
    </source>
</evidence>
<dbReference type="AlphaFoldDB" id="A0A913YT63"/>
<keyword evidence="7" id="KW-1185">Reference proteome</keyword>
<dbReference type="InterPro" id="IPR001841">
    <property type="entry name" value="Znf_RING"/>
</dbReference>
<dbReference type="GeneID" id="114576211"/>
<keyword evidence="4" id="KW-0472">Membrane</keyword>
<proteinExistence type="predicted"/>
<accession>A0A913YT63</accession>
<evidence type="ECO:0000256" key="1">
    <source>
        <dbReference type="ARBA" id="ARBA00022771"/>
    </source>
</evidence>
<organism evidence="6 7">
    <name type="scientific">Exaiptasia diaphana</name>
    <name type="common">Tropical sea anemone</name>
    <name type="synonym">Aiptasia pulchella</name>
    <dbReference type="NCBI Taxonomy" id="2652724"/>
    <lineage>
        <taxon>Eukaryota</taxon>
        <taxon>Metazoa</taxon>
        <taxon>Cnidaria</taxon>
        <taxon>Anthozoa</taxon>
        <taxon>Hexacorallia</taxon>
        <taxon>Actiniaria</taxon>
        <taxon>Aiptasiidae</taxon>
        <taxon>Exaiptasia</taxon>
    </lineage>
</organism>